<dbReference type="RefSeq" id="XP_068362298.1">
    <property type="nucleotide sequence ID" value="XM_068502356.1"/>
</dbReference>
<gene>
    <name evidence="1" type="ORF">TRFO_22083</name>
</gene>
<organism evidence="1 2">
    <name type="scientific">Tritrichomonas foetus</name>
    <dbReference type="NCBI Taxonomy" id="1144522"/>
    <lineage>
        <taxon>Eukaryota</taxon>
        <taxon>Metamonada</taxon>
        <taxon>Parabasalia</taxon>
        <taxon>Tritrichomonadida</taxon>
        <taxon>Tritrichomonadidae</taxon>
        <taxon>Tritrichomonas</taxon>
    </lineage>
</organism>
<name>A0A1J4KDU4_9EUKA</name>
<accession>A0A1J4KDU4</accession>
<dbReference type="AlphaFoldDB" id="A0A1J4KDU4"/>
<reference evidence="1" key="1">
    <citation type="submission" date="2016-10" db="EMBL/GenBank/DDBJ databases">
        <authorList>
            <person name="Benchimol M."/>
            <person name="Almeida L.G."/>
            <person name="Vasconcelos A.T."/>
            <person name="Perreira-Neves A."/>
            <person name="Rosa I.A."/>
            <person name="Tasca T."/>
            <person name="Bogo M.R."/>
            <person name="de Souza W."/>
        </authorList>
    </citation>
    <scope>NUCLEOTIDE SEQUENCE [LARGE SCALE GENOMIC DNA]</scope>
    <source>
        <strain evidence="1">K</strain>
    </source>
</reference>
<comment type="caution">
    <text evidence="1">The sequence shown here is derived from an EMBL/GenBank/DDBJ whole genome shotgun (WGS) entry which is preliminary data.</text>
</comment>
<dbReference type="VEuPathDB" id="TrichDB:TRFO_22083"/>
<dbReference type="GeneID" id="94837060"/>
<proteinExistence type="predicted"/>
<keyword evidence="2" id="KW-1185">Reference proteome</keyword>
<evidence type="ECO:0000313" key="2">
    <source>
        <dbReference type="Proteomes" id="UP000179807"/>
    </source>
</evidence>
<dbReference type="Proteomes" id="UP000179807">
    <property type="component" value="Unassembled WGS sequence"/>
</dbReference>
<sequence>MKNSSNAEGNELFNEILRIADLQFNLVEGHKSGGLILDSMMHETKNKEDVDEIEDITIFGSVAECKSAKIRSDPLPILWDDEMSSEIKVYLESLPNFDERKKA</sequence>
<evidence type="ECO:0000313" key="1">
    <source>
        <dbReference type="EMBL" id="OHT09162.1"/>
    </source>
</evidence>
<protein>
    <submittedName>
        <fullName evidence="1">Uncharacterized protein</fullName>
    </submittedName>
</protein>
<dbReference type="EMBL" id="MLAK01000647">
    <property type="protein sequence ID" value="OHT09162.1"/>
    <property type="molecule type" value="Genomic_DNA"/>
</dbReference>